<proteinExistence type="predicted"/>
<accession>A0A166HZV5</accession>
<feature type="transmembrane region" description="Helical" evidence="1">
    <location>
        <begin position="85"/>
        <end position="106"/>
    </location>
</feature>
<evidence type="ECO:0000256" key="1">
    <source>
        <dbReference type="SAM" id="Phobius"/>
    </source>
</evidence>
<evidence type="ECO:0000313" key="2">
    <source>
        <dbReference type="EMBL" id="KZP19411.1"/>
    </source>
</evidence>
<dbReference type="EMBL" id="KV417564">
    <property type="protein sequence ID" value="KZP19411.1"/>
    <property type="molecule type" value="Genomic_DNA"/>
</dbReference>
<dbReference type="STRING" id="436010.A0A166HZV5"/>
<protein>
    <recommendedName>
        <fullName evidence="4">DUF2306 domain-containing protein</fullName>
    </recommendedName>
</protein>
<reference evidence="2 3" key="1">
    <citation type="journal article" date="2016" name="Mol. Biol. Evol.">
        <title>Comparative Genomics of Early-Diverging Mushroom-Forming Fungi Provides Insights into the Origins of Lignocellulose Decay Capabilities.</title>
        <authorList>
            <person name="Nagy L.G."/>
            <person name="Riley R."/>
            <person name="Tritt A."/>
            <person name="Adam C."/>
            <person name="Daum C."/>
            <person name="Floudas D."/>
            <person name="Sun H."/>
            <person name="Yadav J.S."/>
            <person name="Pangilinan J."/>
            <person name="Larsson K.H."/>
            <person name="Matsuura K."/>
            <person name="Barry K."/>
            <person name="Labutti K."/>
            <person name="Kuo R."/>
            <person name="Ohm R.A."/>
            <person name="Bhattacharya S.S."/>
            <person name="Shirouzu T."/>
            <person name="Yoshinaga Y."/>
            <person name="Martin F.M."/>
            <person name="Grigoriev I.V."/>
            <person name="Hibbett D.S."/>
        </authorList>
    </citation>
    <scope>NUCLEOTIDE SEQUENCE [LARGE SCALE GENOMIC DNA]</scope>
    <source>
        <strain evidence="2 3">CBS 109695</strain>
    </source>
</reference>
<dbReference type="Pfam" id="PF10067">
    <property type="entry name" value="DUF2306"/>
    <property type="match status" value="1"/>
</dbReference>
<keyword evidence="3" id="KW-1185">Reference proteome</keyword>
<evidence type="ECO:0008006" key="4">
    <source>
        <dbReference type="Google" id="ProtNLM"/>
    </source>
</evidence>
<sequence>MTPTEGRSSNAFVNAARKVYHPLHFDKGYNFTLYFIFAGALLGFVLARFQYLDIDGIFCNLKSTTGTASPGECYWYSMTLYRIGIIIHLGCILPAGFLAIFQFTPVIRHTFTLYHRMAGYLIVTLVLVSNAGAIIIAPHAFGGALPTQASVGLLAILSTGGLSLAIYNIKRMQIDQHRKWMLRTWFYMGSTITLRFIMIIAAVVISEIPGGAYRTTYCPEIVSIYGSPAAAYYFYPECEPANVATINPLNYAVVAANFSGNPVEIAAAMGVAFPMAIWLALFMHMVGVELYIMLTPREHERLRKVSWERQMARGYLNPGSAGLVPEMVGDMDAWTPPAKGLTSAGSVSYAESGADQ</sequence>
<keyword evidence="1" id="KW-0472">Membrane</keyword>
<feature type="transmembrane region" description="Helical" evidence="1">
    <location>
        <begin position="118"/>
        <end position="137"/>
    </location>
</feature>
<dbReference type="Proteomes" id="UP000076532">
    <property type="component" value="Unassembled WGS sequence"/>
</dbReference>
<feature type="transmembrane region" description="Helical" evidence="1">
    <location>
        <begin position="265"/>
        <end position="294"/>
    </location>
</feature>
<feature type="transmembrane region" description="Helical" evidence="1">
    <location>
        <begin position="149"/>
        <end position="169"/>
    </location>
</feature>
<gene>
    <name evidence="2" type="ORF">FIBSPDRAFT_828326</name>
</gene>
<dbReference type="AlphaFoldDB" id="A0A166HZV5"/>
<organism evidence="2 3">
    <name type="scientific">Athelia psychrophila</name>
    <dbReference type="NCBI Taxonomy" id="1759441"/>
    <lineage>
        <taxon>Eukaryota</taxon>
        <taxon>Fungi</taxon>
        <taxon>Dikarya</taxon>
        <taxon>Basidiomycota</taxon>
        <taxon>Agaricomycotina</taxon>
        <taxon>Agaricomycetes</taxon>
        <taxon>Agaricomycetidae</taxon>
        <taxon>Atheliales</taxon>
        <taxon>Atheliaceae</taxon>
        <taxon>Athelia</taxon>
    </lineage>
</organism>
<feature type="transmembrane region" description="Helical" evidence="1">
    <location>
        <begin position="185"/>
        <end position="205"/>
    </location>
</feature>
<evidence type="ECO:0000313" key="3">
    <source>
        <dbReference type="Proteomes" id="UP000076532"/>
    </source>
</evidence>
<keyword evidence="1" id="KW-0812">Transmembrane</keyword>
<keyword evidence="1" id="KW-1133">Transmembrane helix</keyword>
<name>A0A166HZV5_9AGAM</name>
<dbReference type="InterPro" id="IPR018750">
    <property type="entry name" value="DUF2306_membrane"/>
</dbReference>
<feature type="transmembrane region" description="Helical" evidence="1">
    <location>
        <begin position="31"/>
        <end position="51"/>
    </location>
</feature>
<dbReference type="OrthoDB" id="193478at2759"/>